<keyword evidence="3" id="KW-1185">Reference proteome</keyword>
<dbReference type="CDD" id="cd00130">
    <property type="entry name" value="PAS"/>
    <property type="match status" value="1"/>
</dbReference>
<evidence type="ECO:0000259" key="1">
    <source>
        <dbReference type="PROSITE" id="PS50112"/>
    </source>
</evidence>
<evidence type="ECO:0000313" key="2">
    <source>
        <dbReference type="EMBL" id="ASM56192.1"/>
    </source>
</evidence>
<dbReference type="InterPro" id="IPR035965">
    <property type="entry name" value="PAS-like_dom_sf"/>
</dbReference>
<organism evidence="2 3">
    <name type="scientific">Pseudoalteromonas nigrifaciens</name>
    <dbReference type="NCBI Taxonomy" id="28109"/>
    <lineage>
        <taxon>Bacteria</taxon>
        <taxon>Pseudomonadati</taxon>
        <taxon>Pseudomonadota</taxon>
        <taxon>Gammaproteobacteria</taxon>
        <taxon>Alteromonadales</taxon>
        <taxon>Pseudoalteromonadaceae</taxon>
        <taxon>Pseudoalteromonas</taxon>
    </lineage>
</organism>
<reference evidence="2 3" key="1">
    <citation type="submission" date="2015-03" db="EMBL/GenBank/DDBJ databases">
        <authorList>
            <person name="Xie B.-B."/>
            <person name="Rong J.-C."/>
            <person name="Qin Q.-L."/>
            <person name="Zhang Y.-Z."/>
        </authorList>
    </citation>
    <scope>NUCLEOTIDE SEQUENCE [LARGE SCALE GENOMIC DNA]</scope>
    <source>
        <strain evidence="2 3">KMM 661</strain>
    </source>
</reference>
<sequence>MKSKNNIHTLAHQYVVNDPLHQLFDAVNAISVQGYDEQRRVIYWNKGSEVLYGYTNVEATGKKLEDLIIPSDLREAVVAGHGNWINNGIEIPAAELTLRDKNNNDVSVFSSHVMFINQYGIKQMY</sequence>
<name>A0AAC9XZL5_9GAMM</name>
<dbReference type="Gene3D" id="3.30.450.20">
    <property type="entry name" value="PAS domain"/>
    <property type="match status" value="1"/>
</dbReference>
<dbReference type="InterPro" id="IPR000014">
    <property type="entry name" value="PAS"/>
</dbReference>
<dbReference type="Proteomes" id="UP000198329">
    <property type="component" value="Chromosome II"/>
</dbReference>
<dbReference type="SUPFAM" id="SSF55785">
    <property type="entry name" value="PYP-like sensor domain (PAS domain)"/>
    <property type="match status" value="1"/>
</dbReference>
<evidence type="ECO:0000313" key="3">
    <source>
        <dbReference type="Proteomes" id="UP000198329"/>
    </source>
</evidence>
<dbReference type="Pfam" id="PF08447">
    <property type="entry name" value="PAS_3"/>
    <property type="match status" value="1"/>
</dbReference>
<protein>
    <recommendedName>
        <fullName evidence="1">PAS domain-containing protein</fullName>
    </recommendedName>
</protein>
<proteinExistence type="predicted"/>
<dbReference type="PROSITE" id="PS50112">
    <property type="entry name" value="PAS"/>
    <property type="match status" value="1"/>
</dbReference>
<dbReference type="InterPro" id="IPR013655">
    <property type="entry name" value="PAS_fold_3"/>
</dbReference>
<dbReference type="AlphaFoldDB" id="A0AAC9XZL5"/>
<dbReference type="KEGG" id="png:PNIG_b0639"/>
<dbReference type="NCBIfam" id="TIGR00229">
    <property type="entry name" value="sensory_box"/>
    <property type="match status" value="1"/>
</dbReference>
<dbReference type="EMBL" id="CP011037">
    <property type="protein sequence ID" value="ASM56192.1"/>
    <property type="molecule type" value="Genomic_DNA"/>
</dbReference>
<feature type="domain" description="PAS" evidence="1">
    <location>
        <begin position="36"/>
        <end position="72"/>
    </location>
</feature>
<accession>A0AAC9XZL5</accession>
<gene>
    <name evidence="2" type="ORF">PNIG_b0639</name>
</gene>